<reference evidence="3" key="1">
    <citation type="journal article" date="2019" name="Int. J. Syst. Evol. Microbiol.">
        <title>The Global Catalogue of Microorganisms (GCM) 10K type strain sequencing project: providing services to taxonomists for standard genome sequencing and annotation.</title>
        <authorList>
            <consortium name="The Broad Institute Genomics Platform"/>
            <consortium name="The Broad Institute Genome Sequencing Center for Infectious Disease"/>
            <person name="Wu L."/>
            <person name="Ma J."/>
        </authorList>
    </citation>
    <scope>NUCLEOTIDE SEQUENCE [LARGE SCALE GENOMIC DNA]</scope>
    <source>
        <strain evidence="3">CECT 7806</strain>
    </source>
</reference>
<dbReference type="SUPFAM" id="SSF52833">
    <property type="entry name" value="Thioredoxin-like"/>
    <property type="match status" value="1"/>
</dbReference>
<keyword evidence="3" id="KW-1185">Reference proteome</keyword>
<dbReference type="InterPro" id="IPR036249">
    <property type="entry name" value="Thioredoxin-like_sf"/>
</dbReference>
<comment type="caution">
    <text evidence="2">The sequence shown here is derived from an EMBL/GenBank/DDBJ whole genome shotgun (WGS) entry which is preliminary data.</text>
</comment>
<dbReference type="Pfam" id="PF13409">
    <property type="entry name" value="GST_N_2"/>
    <property type="match status" value="1"/>
</dbReference>
<evidence type="ECO:0000313" key="3">
    <source>
        <dbReference type="Proteomes" id="UP001244297"/>
    </source>
</evidence>
<dbReference type="Proteomes" id="UP001244297">
    <property type="component" value="Unassembled WGS sequence"/>
</dbReference>
<protein>
    <submittedName>
        <fullName evidence="2">Glutathione S-transferase family protein</fullName>
    </submittedName>
</protein>
<dbReference type="PROSITE" id="PS50404">
    <property type="entry name" value="GST_NTER"/>
    <property type="match status" value="1"/>
</dbReference>
<dbReference type="PANTHER" id="PTHR44051:SF21">
    <property type="entry name" value="GLUTATHIONE S-TRANSFERASE FAMILY PROTEIN"/>
    <property type="match status" value="1"/>
</dbReference>
<dbReference type="Pfam" id="PF13410">
    <property type="entry name" value="GST_C_2"/>
    <property type="match status" value="1"/>
</dbReference>
<name>A0ABT8AXI8_9HYPH</name>
<dbReference type="SFLD" id="SFLDG00358">
    <property type="entry name" value="Main_(cytGST)"/>
    <property type="match status" value="1"/>
</dbReference>
<gene>
    <name evidence="2" type="ORF">QWZ18_26850</name>
</gene>
<evidence type="ECO:0000259" key="1">
    <source>
        <dbReference type="PROSITE" id="PS50404"/>
    </source>
</evidence>
<dbReference type="SFLD" id="SFLDG01150">
    <property type="entry name" value="Main.1:_Beta-like"/>
    <property type="match status" value="1"/>
</dbReference>
<dbReference type="InterPro" id="IPR036282">
    <property type="entry name" value="Glutathione-S-Trfase_C_sf"/>
</dbReference>
<organism evidence="2 3">
    <name type="scientific">Methylobacterium longum</name>
    <dbReference type="NCBI Taxonomy" id="767694"/>
    <lineage>
        <taxon>Bacteria</taxon>
        <taxon>Pseudomonadati</taxon>
        <taxon>Pseudomonadota</taxon>
        <taxon>Alphaproteobacteria</taxon>
        <taxon>Hyphomicrobiales</taxon>
        <taxon>Methylobacteriaceae</taxon>
        <taxon>Methylobacterium</taxon>
    </lineage>
</organism>
<dbReference type="Gene3D" id="1.20.1050.10">
    <property type="match status" value="1"/>
</dbReference>
<accession>A0ABT8AXI8</accession>
<evidence type="ECO:0000313" key="2">
    <source>
        <dbReference type="EMBL" id="MDN3574211.1"/>
    </source>
</evidence>
<dbReference type="InterPro" id="IPR004045">
    <property type="entry name" value="Glutathione_S-Trfase_N"/>
</dbReference>
<dbReference type="PANTHER" id="PTHR44051">
    <property type="entry name" value="GLUTATHIONE S-TRANSFERASE-RELATED"/>
    <property type="match status" value="1"/>
</dbReference>
<dbReference type="CDD" id="cd03046">
    <property type="entry name" value="GST_N_GTT1_like"/>
    <property type="match status" value="1"/>
</dbReference>
<proteinExistence type="predicted"/>
<feature type="domain" description="GST N-terminal" evidence="1">
    <location>
        <begin position="4"/>
        <end position="85"/>
    </location>
</feature>
<dbReference type="EMBL" id="JAUFPT010000094">
    <property type="protein sequence ID" value="MDN3574211.1"/>
    <property type="molecule type" value="Genomic_DNA"/>
</dbReference>
<dbReference type="Gene3D" id="3.40.30.10">
    <property type="entry name" value="Glutaredoxin"/>
    <property type="match status" value="1"/>
</dbReference>
<dbReference type="RefSeq" id="WP_238287744.1">
    <property type="nucleotide sequence ID" value="NZ_BPQS01000011.1"/>
</dbReference>
<dbReference type="SUPFAM" id="SSF47616">
    <property type="entry name" value="GST C-terminal domain-like"/>
    <property type="match status" value="1"/>
</dbReference>
<dbReference type="SFLD" id="SFLDS00019">
    <property type="entry name" value="Glutathione_Transferase_(cytos"/>
    <property type="match status" value="1"/>
</dbReference>
<dbReference type="CDD" id="cd03207">
    <property type="entry name" value="GST_C_8"/>
    <property type="match status" value="1"/>
</dbReference>
<dbReference type="InterPro" id="IPR040079">
    <property type="entry name" value="Glutathione_S-Trfase"/>
</dbReference>
<sequence>MANKPDIEFYHSPNTRSSGVRVLLEELGVPYRLHALNMRAGEHLRDAYRAINPMAKVPAIRHGEALVTEQAAVYLYLADLFPEAGLAPAATDPARATYLRWMVFYGSCYEPAVIDRHLKREPGPRGLSAYADYDSVIAGITGALTPGPYLLGERFSAADILWGGALGWTMGFGLVEPAPVLAAYVERIRSRPASRKVAAADAQLAETHAAEANAAAADAAAAT</sequence>